<dbReference type="EMBL" id="NUAN01000071">
    <property type="protein sequence ID" value="PEN97778.1"/>
    <property type="molecule type" value="Genomic_DNA"/>
</dbReference>
<comment type="caution">
    <text evidence="1">The sequence shown here is derived from an EMBL/GenBank/DDBJ whole genome shotgun (WGS) entry which is preliminary data.</text>
</comment>
<accession>A0A9X6UCG8</accession>
<organism evidence="1 2">
    <name type="scientific">Bacillus cereus</name>
    <dbReference type="NCBI Taxonomy" id="1396"/>
    <lineage>
        <taxon>Bacteria</taxon>
        <taxon>Bacillati</taxon>
        <taxon>Bacillota</taxon>
        <taxon>Bacilli</taxon>
        <taxon>Bacillales</taxon>
        <taxon>Bacillaceae</taxon>
        <taxon>Bacillus</taxon>
        <taxon>Bacillus cereus group</taxon>
    </lineage>
</organism>
<gene>
    <name evidence="1" type="ORF">CN553_12060</name>
</gene>
<evidence type="ECO:0000313" key="2">
    <source>
        <dbReference type="Proteomes" id="UP000220691"/>
    </source>
</evidence>
<proteinExistence type="predicted"/>
<sequence>MMKCTDGTRFNGILKEGQVWVKGRTVRVIVRFDEDVMVYKSKKDFKDGTVTTVRRSVFRRWLKSGERAMLQVGGNIYGLC</sequence>
<dbReference type="AlphaFoldDB" id="A0A9X6UCG8"/>
<protein>
    <submittedName>
        <fullName evidence="1">Uncharacterized protein</fullName>
    </submittedName>
</protein>
<dbReference type="RefSeq" id="WP_098126379.1">
    <property type="nucleotide sequence ID" value="NZ_NUAN01000071.1"/>
</dbReference>
<evidence type="ECO:0000313" key="1">
    <source>
        <dbReference type="EMBL" id="PEN97778.1"/>
    </source>
</evidence>
<dbReference type="Proteomes" id="UP000220691">
    <property type="component" value="Unassembled WGS sequence"/>
</dbReference>
<name>A0A9X6UCG8_BACCE</name>
<reference evidence="1 2" key="1">
    <citation type="submission" date="2017-09" db="EMBL/GenBank/DDBJ databases">
        <title>Large-scale bioinformatics analysis of Bacillus genomes uncovers conserved roles of natural products in bacterial physiology.</title>
        <authorList>
            <consortium name="Agbiome Team Llc"/>
            <person name="Bleich R.M."/>
            <person name="Kirk G.J."/>
            <person name="Santa Maria K.C."/>
            <person name="Allen S.E."/>
            <person name="Farag S."/>
            <person name="Shank E.A."/>
            <person name="Bowers A."/>
        </authorList>
    </citation>
    <scope>NUCLEOTIDE SEQUENCE [LARGE SCALE GENOMIC DNA]</scope>
    <source>
        <strain evidence="1 2">AFS027647</strain>
    </source>
</reference>